<evidence type="ECO:0000256" key="3">
    <source>
        <dbReference type="ARBA" id="ARBA00022723"/>
    </source>
</evidence>
<keyword evidence="2 7" id="KW-0349">Heme</keyword>
<evidence type="ECO:0000256" key="7">
    <source>
        <dbReference type="PIRSR" id="PIRSR602401-1"/>
    </source>
</evidence>
<dbReference type="PANTHER" id="PTHR47947:SF57">
    <property type="entry name" value="CYTOCHROME P450 81F3-LIKE"/>
    <property type="match status" value="1"/>
</dbReference>
<evidence type="ECO:0000256" key="9">
    <source>
        <dbReference type="SAM" id="SignalP"/>
    </source>
</evidence>
<dbReference type="InParanoid" id="A0A059BJT3"/>
<accession>A0A059BJT3</accession>
<dbReference type="GO" id="GO:0016709">
    <property type="term" value="F:oxidoreductase activity, acting on paired donors, with incorporation or reduction of molecular oxygen, NAD(P)H as one donor, and incorporation of one atom of oxygen"/>
    <property type="evidence" value="ECO:0007669"/>
    <property type="project" value="UniProtKB-ARBA"/>
</dbReference>
<evidence type="ECO:0000256" key="5">
    <source>
        <dbReference type="ARBA" id="ARBA00023004"/>
    </source>
</evidence>
<feature type="binding site" description="axial binding residue" evidence="7">
    <location>
        <position position="414"/>
    </location>
    <ligand>
        <name>heme</name>
        <dbReference type="ChEBI" id="CHEBI:30413"/>
    </ligand>
    <ligandPart>
        <name>Fe</name>
        <dbReference type="ChEBI" id="CHEBI:18248"/>
    </ligandPart>
</feature>
<organism evidence="10">
    <name type="scientific">Eucalyptus grandis</name>
    <name type="common">Flooded gum</name>
    <dbReference type="NCBI Taxonomy" id="71139"/>
    <lineage>
        <taxon>Eukaryota</taxon>
        <taxon>Viridiplantae</taxon>
        <taxon>Streptophyta</taxon>
        <taxon>Embryophyta</taxon>
        <taxon>Tracheophyta</taxon>
        <taxon>Spermatophyta</taxon>
        <taxon>Magnoliopsida</taxon>
        <taxon>eudicotyledons</taxon>
        <taxon>Gunneridae</taxon>
        <taxon>Pentapetalae</taxon>
        <taxon>rosids</taxon>
        <taxon>malvids</taxon>
        <taxon>Myrtales</taxon>
        <taxon>Myrtaceae</taxon>
        <taxon>Myrtoideae</taxon>
        <taxon>Eucalypteae</taxon>
        <taxon>Eucalyptus</taxon>
    </lineage>
</organism>
<sequence length="478" mass="53934">MVIQFLLFLAFYAIARRLLHKVRNLPPSPFPTLPIIGHLHLLKKPLHRSLSWISRRHGPVTLLQFGSRHVLVVSSPAAAEECLAKNDVIFANRPRLLAGKHLGYNYTSLAWSPYGNHWRNLRRIASLEILSTNRLLTLLSIRTSEVRSLLRLLAKSGGQSVEEARKFREIVTESFRIGGVTNIGDFLPFLRRMGPKRLEEKMTALHKKRDEFMQSLIDESQSSEGDESLEMAAEGGKRKTLILVLLSLRETEPEYYKDETVKSLMLVLLLGGTDTSVATMEWAMSAMLNHPEILKKAQAEIDEVVGHDRIVLIPTIVNESDLPKLSYLHCIMNETMRMYPVGPLLIPHESAEECCVGGYRVPRGTMLLINLFSIQNNPKYWPDAAKFKPERFEGMEGVRDGYKMMPFGSGRRGCPGENLALRMVGLTLGSLIQCFEWNRISDELIDMTEGTGLSMPKAQPLLAKCRPRSFTSDLLSQA</sequence>
<dbReference type="PRINTS" id="PR00385">
    <property type="entry name" value="P450"/>
</dbReference>
<dbReference type="PRINTS" id="PR00463">
    <property type="entry name" value="EP450I"/>
</dbReference>
<dbReference type="Gene3D" id="1.10.630.10">
    <property type="entry name" value="Cytochrome P450"/>
    <property type="match status" value="1"/>
</dbReference>
<comment type="similarity">
    <text evidence="1 8">Belongs to the cytochrome P450 family.</text>
</comment>
<name>A0A059BJT3_EUCGR</name>
<evidence type="ECO:0000256" key="2">
    <source>
        <dbReference type="ARBA" id="ARBA00022617"/>
    </source>
</evidence>
<dbReference type="InterPro" id="IPR050651">
    <property type="entry name" value="Plant_Cytochrome_P450_Monoox"/>
</dbReference>
<keyword evidence="6 8" id="KW-0503">Monooxygenase</keyword>
<dbReference type="SUPFAM" id="SSF48264">
    <property type="entry name" value="Cytochrome P450"/>
    <property type="match status" value="1"/>
</dbReference>
<dbReference type="InterPro" id="IPR017972">
    <property type="entry name" value="Cyt_P450_CS"/>
</dbReference>
<dbReference type="AlphaFoldDB" id="A0A059BJT3"/>
<dbReference type="OMA" id="EECMVEG"/>
<reference evidence="10" key="1">
    <citation type="submission" date="2013-07" db="EMBL/GenBank/DDBJ databases">
        <title>The genome of Eucalyptus grandis.</title>
        <authorList>
            <person name="Schmutz J."/>
            <person name="Hayes R."/>
            <person name="Myburg A."/>
            <person name="Tuskan G."/>
            <person name="Grattapaglia D."/>
            <person name="Rokhsar D.S."/>
        </authorList>
    </citation>
    <scope>NUCLEOTIDE SEQUENCE</scope>
    <source>
        <tissue evidence="10">Leaf extractions</tissue>
    </source>
</reference>
<dbReference type="Gramene" id="KCW66309">
    <property type="protein sequence ID" value="KCW66309"/>
    <property type="gene ID" value="EUGRSUZ_F00134"/>
</dbReference>
<feature type="signal peptide" evidence="9">
    <location>
        <begin position="1"/>
        <end position="15"/>
    </location>
</feature>
<evidence type="ECO:0000256" key="6">
    <source>
        <dbReference type="ARBA" id="ARBA00023033"/>
    </source>
</evidence>
<dbReference type="FunFam" id="1.10.630.10:FF:000026">
    <property type="entry name" value="Cytochrome P450 82C4"/>
    <property type="match status" value="1"/>
</dbReference>
<dbReference type="eggNOG" id="KOG0156">
    <property type="taxonomic scope" value="Eukaryota"/>
</dbReference>
<dbReference type="InterPro" id="IPR001128">
    <property type="entry name" value="Cyt_P450"/>
</dbReference>
<evidence type="ECO:0008006" key="11">
    <source>
        <dbReference type="Google" id="ProtNLM"/>
    </source>
</evidence>
<dbReference type="InterPro" id="IPR002401">
    <property type="entry name" value="Cyt_P450_E_grp-I"/>
</dbReference>
<feature type="chain" id="PRO_5013311575" description="Cytochrome P450" evidence="9">
    <location>
        <begin position="16"/>
        <end position="478"/>
    </location>
</feature>
<dbReference type="GO" id="GO:0020037">
    <property type="term" value="F:heme binding"/>
    <property type="evidence" value="ECO:0007669"/>
    <property type="project" value="InterPro"/>
</dbReference>
<dbReference type="EMBL" id="KK198758">
    <property type="protein sequence ID" value="KCW66309.1"/>
    <property type="molecule type" value="Genomic_DNA"/>
</dbReference>
<gene>
    <name evidence="10" type="ORF">EUGRSUZ_F00134</name>
</gene>
<comment type="cofactor">
    <cofactor evidence="7">
        <name>heme</name>
        <dbReference type="ChEBI" id="CHEBI:30413"/>
    </cofactor>
</comment>
<keyword evidence="3 7" id="KW-0479">Metal-binding</keyword>
<keyword evidence="4 8" id="KW-0560">Oxidoreductase</keyword>
<evidence type="ECO:0000256" key="1">
    <source>
        <dbReference type="ARBA" id="ARBA00010617"/>
    </source>
</evidence>
<dbReference type="PROSITE" id="PS00086">
    <property type="entry name" value="CYTOCHROME_P450"/>
    <property type="match status" value="1"/>
</dbReference>
<evidence type="ECO:0000256" key="4">
    <source>
        <dbReference type="ARBA" id="ARBA00023002"/>
    </source>
</evidence>
<keyword evidence="9" id="KW-0732">Signal</keyword>
<dbReference type="CDD" id="cd20653">
    <property type="entry name" value="CYP81"/>
    <property type="match status" value="1"/>
</dbReference>
<protein>
    <recommendedName>
        <fullName evidence="11">Cytochrome P450</fullName>
    </recommendedName>
</protein>
<dbReference type="GO" id="GO:0005506">
    <property type="term" value="F:iron ion binding"/>
    <property type="evidence" value="ECO:0007669"/>
    <property type="project" value="InterPro"/>
</dbReference>
<evidence type="ECO:0000256" key="8">
    <source>
        <dbReference type="RuleBase" id="RU000461"/>
    </source>
</evidence>
<proteinExistence type="inferred from homology"/>
<dbReference type="Pfam" id="PF00067">
    <property type="entry name" value="p450"/>
    <property type="match status" value="1"/>
</dbReference>
<dbReference type="PANTHER" id="PTHR47947">
    <property type="entry name" value="CYTOCHROME P450 82C3-RELATED"/>
    <property type="match status" value="1"/>
</dbReference>
<keyword evidence="5 7" id="KW-0408">Iron</keyword>
<evidence type="ECO:0000313" key="10">
    <source>
        <dbReference type="EMBL" id="KCW66309.1"/>
    </source>
</evidence>
<dbReference type="InterPro" id="IPR036396">
    <property type="entry name" value="Cyt_P450_sf"/>
</dbReference>